<dbReference type="InterPro" id="IPR002586">
    <property type="entry name" value="CobQ/CobB/MinD/ParA_Nub-bd_dom"/>
</dbReference>
<evidence type="ECO:0000313" key="5">
    <source>
        <dbReference type="EMBL" id="SDL80129.1"/>
    </source>
</evidence>
<feature type="binding site" evidence="3">
    <location>
        <begin position="22"/>
        <end position="29"/>
    </location>
    <ligand>
        <name>ATP</name>
        <dbReference type="ChEBI" id="CHEBI:30616"/>
    </ligand>
</feature>
<dbReference type="RefSeq" id="WP_091766348.1">
    <property type="nucleotide sequence ID" value="NZ_FNHG01000002.1"/>
</dbReference>
<keyword evidence="2 3" id="KW-0067">ATP-binding</keyword>
<dbReference type="GO" id="GO:0005829">
    <property type="term" value="C:cytosol"/>
    <property type="evidence" value="ECO:0007669"/>
    <property type="project" value="TreeGrafter"/>
</dbReference>
<dbReference type="Pfam" id="PF01656">
    <property type="entry name" value="CbiA"/>
    <property type="match status" value="1"/>
</dbReference>
<accession>A0A1G9N0X5</accession>
<reference evidence="5 6" key="1">
    <citation type="submission" date="2016-10" db="EMBL/GenBank/DDBJ databases">
        <authorList>
            <person name="de Groot N.N."/>
        </authorList>
    </citation>
    <scope>NUCLEOTIDE SEQUENCE [LARGE SCALE GENOMIC DNA]</scope>
    <source>
        <strain evidence="5 6">DSM 16077</strain>
    </source>
</reference>
<evidence type="ECO:0000256" key="3">
    <source>
        <dbReference type="PIRSR" id="PIRSR003092-1"/>
    </source>
</evidence>
<gene>
    <name evidence="5" type="ORF">SAMN04488568_102179</name>
</gene>
<dbReference type="AlphaFoldDB" id="A0A1G9N0X5"/>
<keyword evidence="6" id="KW-1185">Reference proteome</keyword>
<evidence type="ECO:0000256" key="2">
    <source>
        <dbReference type="ARBA" id="ARBA00022840"/>
    </source>
</evidence>
<sequence length="266" mass="27199">MKLASAPHHRAAGRVLAIASGKGGVGKTTLAVGMARALSLMDERVLLMDGDLGMANIDVQLGLQPRADIVNVLSGKTSLEDAVCPAIGGAAERGGFDVISGRSGSGALANLSGPGLTKLATGVAALALSYDRAILDLAAGADRATVRLALTADDVIIVINDEPTSLTDAYAFVKTLRLHDEGASPLVVVNNAPNANAARDAFGAFRKTCESFLSFTPTLAGIVRRDATVPAAIRTQTCVSVRAPDCDAAKDYHALAGILARGREAA</sequence>
<organism evidence="5 6">
    <name type="scientific">Maricaulis salignorans</name>
    <dbReference type="NCBI Taxonomy" id="144026"/>
    <lineage>
        <taxon>Bacteria</taxon>
        <taxon>Pseudomonadati</taxon>
        <taxon>Pseudomonadota</taxon>
        <taxon>Alphaproteobacteria</taxon>
        <taxon>Maricaulales</taxon>
        <taxon>Maricaulaceae</taxon>
        <taxon>Maricaulis</taxon>
    </lineage>
</organism>
<keyword evidence="5" id="KW-0969">Cilium</keyword>
<dbReference type="PIRSF" id="PIRSF003092">
    <property type="entry name" value="MinD"/>
    <property type="match status" value="1"/>
</dbReference>
<dbReference type="InterPro" id="IPR025501">
    <property type="entry name" value="MinD_FleN"/>
</dbReference>
<dbReference type="PANTHER" id="PTHR43384">
    <property type="entry name" value="SEPTUM SITE-DETERMINING PROTEIN MIND HOMOLOG, CHLOROPLASTIC-RELATED"/>
    <property type="match status" value="1"/>
</dbReference>
<dbReference type="STRING" id="144026.SAMN04488568_102179"/>
<evidence type="ECO:0000313" key="6">
    <source>
        <dbReference type="Proteomes" id="UP000199759"/>
    </source>
</evidence>
<evidence type="ECO:0000256" key="1">
    <source>
        <dbReference type="ARBA" id="ARBA00022741"/>
    </source>
</evidence>
<dbReference type="PANTHER" id="PTHR43384:SF4">
    <property type="entry name" value="CELLULOSE BIOSYNTHESIS PROTEIN BCSQ-RELATED"/>
    <property type="match status" value="1"/>
</dbReference>
<dbReference type="InterPro" id="IPR050625">
    <property type="entry name" value="ParA/MinD_ATPase"/>
</dbReference>
<name>A0A1G9N0X5_9PROT</name>
<protein>
    <submittedName>
        <fullName evidence="5">Flagellar biosynthesis protein FlhG</fullName>
    </submittedName>
</protein>
<keyword evidence="5" id="KW-0966">Cell projection</keyword>
<dbReference type="InterPro" id="IPR027417">
    <property type="entry name" value="P-loop_NTPase"/>
</dbReference>
<dbReference type="GO" id="GO:0009898">
    <property type="term" value="C:cytoplasmic side of plasma membrane"/>
    <property type="evidence" value="ECO:0007669"/>
    <property type="project" value="TreeGrafter"/>
</dbReference>
<dbReference type="OrthoDB" id="9804460at2"/>
<dbReference type="Gene3D" id="3.40.50.300">
    <property type="entry name" value="P-loop containing nucleotide triphosphate hydrolases"/>
    <property type="match status" value="1"/>
</dbReference>
<dbReference type="GO" id="GO:0051782">
    <property type="term" value="P:negative regulation of cell division"/>
    <property type="evidence" value="ECO:0007669"/>
    <property type="project" value="TreeGrafter"/>
</dbReference>
<dbReference type="EMBL" id="FNHG01000002">
    <property type="protein sequence ID" value="SDL80129.1"/>
    <property type="molecule type" value="Genomic_DNA"/>
</dbReference>
<dbReference type="SUPFAM" id="SSF52540">
    <property type="entry name" value="P-loop containing nucleoside triphosphate hydrolases"/>
    <property type="match status" value="1"/>
</dbReference>
<evidence type="ECO:0000259" key="4">
    <source>
        <dbReference type="Pfam" id="PF01656"/>
    </source>
</evidence>
<keyword evidence="5" id="KW-0282">Flagellum</keyword>
<dbReference type="Proteomes" id="UP000199759">
    <property type="component" value="Unassembled WGS sequence"/>
</dbReference>
<proteinExistence type="predicted"/>
<feature type="domain" description="CobQ/CobB/MinD/ParA nucleotide binding" evidence="4">
    <location>
        <begin position="16"/>
        <end position="168"/>
    </location>
</feature>
<dbReference type="GO" id="GO:0005524">
    <property type="term" value="F:ATP binding"/>
    <property type="evidence" value="ECO:0007669"/>
    <property type="project" value="UniProtKB-KW"/>
</dbReference>
<keyword evidence="1 3" id="KW-0547">Nucleotide-binding</keyword>
<dbReference type="GO" id="GO:0016887">
    <property type="term" value="F:ATP hydrolysis activity"/>
    <property type="evidence" value="ECO:0007669"/>
    <property type="project" value="TreeGrafter"/>
</dbReference>